<dbReference type="InterPro" id="IPR053781">
    <property type="entry name" value="F-box_AtFBL13-like"/>
</dbReference>
<dbReference type="InterPro" id="IPR036047">
    <property type="entry name" value="F-box-like_dom_sf"/>
</dbReference>
<dbReference type="InterPro" id="IPR001810">
    <property type="entry name" value="F-box_dom"/>
</dbReference>
<name>A0A2K3MQP8_TRIPR</name>
<dbReference type="InterPro" id="IPR055411">
    <property type="entry name" value="LRR_FXL15/At3g58940/PEG3-like"/>
</dbReference>
<protein>
    <submittedName>
        <fullName evidence="2">F-box/LRR-repeat protein</fullName>
    </submittedName>
</protein>
<feature type="domain" description="F-box" evidence="1">
    <location>
        <begin position="4"/>
        <end position="37"/>
    </location>
</feature>
<dbReference type="SUPFAM" id="SSF52047">
    <property type="entry name" value="RNI-like"/>
    <property type="match status" value="1"/>
</dbReference>
<dbReference type="SUPFAM" id="SSF81383">
    <property type="entry name" value="F-box domain"/>
    <property type="match status" value="1"/>
</dbReference>
<accession>A0A2K3MQP8</accession>
<dbReference type="PROSITE" id="PS50181">
    <property type="entry name" value="FBOX"/>
    <property type="match status" value="1"/>
</dbReference>
<dbReference type="CDD" id="cd22160">
    <property type="entry name" value="F-box_AtFBL13-like"/>
    <property type="match status" value="1"/>
</dbReference>
<dbReference type="Pfam" id="PF24758">
    <property type="entry name" value="LRR_At5g56370"/>
    <property type="match status" value="1"/>
</dbReference>
<dbReference type="Gene3D" id="1.20.1280.50">
    <property type="match status" value="1"/>
</dbReference>
<dbReference type="SMART" id="SM00579">
    <property type="entry name" value="FBD"/>
    <property type="match status" value="1"/>
</dbReference>
<dbReference type="PANTHER" id="PTHR31900:SF34">
    <property type="entry name" value="EMB|CAB62440.1-RELATED"/>
    <property type="match status" value="1"/>
</dbReference>
<gene>
    <name evidence="2" type="ORF">L195_g016202</name>
</gene>
<dbReference type="Pfam" id="PF08387">
    <property type="entry name" value="FBD"/>
    <property type="match status" value="1"/>
</dbReference>
<dbReference type="InterPro" id="IPR050232">
    <property type="entry name" value="FBL13/AtMIF1-like"/>
</dbReference>
<reference evidence="2 3" key="2">
    <citation type="journal article" date="2017" name="Front. Plant Sci.">
        <title>Gene Classification and Mining of Molecular Markers Useful in Red Clover (Trifolium pratense) Breeding.</title>
        <authorList>
            <person name="Istvanek J."/>
            <person name="Dluhosova J."/>
            <person name="Dluhos P."/>
            <person name="Patkova L."/>
            <person name="Nedelnik J."/>
            <person name="Repkova J."/>
        </authorList>
    </citation>
    <scope>NUCLEOTIDE SEQUENCE [LARGE SCALE GENOMIC DNA]</scope>
    <source>
        <strain evidence="3">cv. Tatra</strain>
        <tissue evidence="2">Young leaves</tissue>
    </source>
</reference>
<sequence length="410" mass="47812">MHRRNRINSLPDEILCHILTFLTPKEAAATTILSKRWIGLWNFVHFTNIQIDNIRSNKKFNQSVFSLLHFHVSAGDNIDSFHLEIRYGTPHLAYKRSFPHVVKWINLVVECNLKHLHIDHKIDEQDTYDVEQEAYLPKLPRSILTCRTLVSLNLRRFSVEGYSVSSIEFGFPSLKTLYFDDIHFGNGRHFVLLLSGCPILEDLQLVNSCRGISFRVDPESIQMFQNISLHKLTRADIRESYWSHFPLKALSTAKSLYLDTLKLYWEDRVNVEDHEVQRIYFEIPIFHNLTQLKLHNSWGLVIKMLYHCPKLQSLELSKEIGWQYRNDVQEISVEEQELVPQCLSSCLRTCTIRNMGGVQSDFMLATFILKNAAILQTMEIWSEWNQEKTELEGKLSPCPKASATCQLLVY</sequence>
<dbReference type="Pfam" id="PF00646">
    <property type="entry name" value="F-box"/>
    <property type="match status" value="1"/>
</dbReference>
<dbReference type="EMBL" id="ASHM01011150">
    <property type="protein sequence ID" value="PNX93054.1"/>
    <property type="molecule type" value="Genomic_DNA"/>
</dbReference>
<dbReference type="InterPro" id="IPR006566">
    <property type="entry name" value="FBD"/>
</dbReference>
<comment type="caution">
    <text evidence="2">The sequence shown here is derived from an EMBL/GenBank/DDBJ whole genome shotgun (WGS) entry which is preliminary data.</text>
</comment>
<dbReference type="PANTHER" id="PTHR31900">
    <property type="entry name" value="F-BOX/RNI SUPERFAMILY PROTEIN-RELATED"/>
    <property type="match status" value="1"/>
</dbReference>
<dbReference type="AlphaFoldDB" id="A0A2K3MQP8"/>
<reference evidence="2 3" key="1">
    <citation type="journal article" date="2014" name="Am. J. Bot.">
        <title>Genome assembly and annotation for red clover (Trifolium pratense; Fabaceae).</title>
        <authorList>
            <person name="Istvanek J."/>
            <person name="Jaros M."/>
            <person name="Krenek A."/>
            <person name="Repkova J."/>
        </authorList>
    </citation>
    <scope>NUCLEOTIDE SEQUENCE [LARGE SCALE GENOMIC DNA]</scope>
    <source>
        <strain evidence="3">cv. Tatra</strain>
        <tissue evidence="2">Young leaves</tissue>
    </source>
</reference>
<organism evidence="2 3">
    <name type="scientific">Trifolium pratense</name>
    <name type="common">Red clover</name>
    <dbReference type="NCBI Taxonomy" id="57577"/>
    <lineage>
        <taxon>Eukaryota</taxon>
        <taxon>Viridiplantae</taxon>
        <taxon>Streptophyta</taxon>
        <taxon>Embryophyta</taxon>
        <taxon>Tracheophyta</taxon>
        <taxon>Spermatophyta</taxon>
        <taxon>Magnoliopsida</taxon>
        <taxon>eudicotyledons</taxon>
        <taxon>Gunneridae</taxon>
        <taxon>Pentapetalae</taxon>
        <taxon>rosids</taxon>
        <taxon>fabids</taxon>
        <taxon>Fabales</taxon>
        <taxon>Fabaceae</taxon>
        <taxon>Papilionoideae</taxon>
        <taxon>50 kb inversion clade</taxon>
        <taxon>NPAAA clade</taxon>
        <taxon>Hologalegina</taxon>
        <taxon>IRL clade</taxon>
        <taxon>Trifolieae</taxon>
        <taxon>Trifolium</taxon>
    </lineage>
</organism>
<evidence type="ECO:0000259" key="1">
    <source>
        <dbReference type="PROSITE" id="PS50181"/>
    </source>
</evidence>
<dbReference type="Gene3D" id="3.80.10.10">
    <property type="entry name" value="Ribonuclease Inhibitor"/>
    <property type="match status" value="1"/>
</dbReference>
<dbReference type="InterPro" id="IPR032675">
    <property type="entry name" value="LRR_dom_sf"/>
</dbReference>
<dbReference type="Proteomes" id="UP000236291">
    <property type="component" value="Unassembled WGS sequence"/>
</dbReference>
<evidence type="ECO:0000313" key="2">
    <source>
        <dbReference type="EMBL" id="PNX93054.1"/>
    </source>
</evidence>
<proteinExistence type="predicted"/>
<evidence type="ECO:0000313" key="3">
    <source>
        <dbReference type="Proteomes" id="UP000236291"/>
    </source>
</evidence>